<dbReference type="RefSeq" id="WP_280764078.1">
    <property type="nucleotide sequence ID" value="NZ_JARXVC010000030.1"/>
</dbReference>
<evidence type="ECO:0000313" key="6">
    <source>
        <dbReference type="EMBL" id="MDH6284907.1"/>
    </source>
</evidence>
<dbReference type="PANTHER" id="PTHR24421">
    <property type="entry name" value="NITRATE/NITRITE SENSOR PROTEIN NARX-RELATED"/>
    <property type="match status" value="1"/>
</dbReference>
<gene>
    <name evidence="6" type="ORF">M2280_006171</name>
</gene>
<feature type="transmembrane region" description="Helical" evidence="4">
    <location>
        <begin position="169"/>
        <end position="187"/>
    </location>
</feature>
<evidence type="ECO:0000256" key="1">
    <source>
        <dbReference type="ARBA" id="ARBA00022679"/>
    </source>
</evidence>
<comment type="caution">
    <text evidence="6">The sequence shown here is derived from an EMBL/GenBank/DDBJ whole genome shotgun (WGS) entry which is preliminary data.</text>
</comment>
<evidence type="ECO:0000256" key="2">
    <source>
        <dbReference type="ARBA" id="ARBA00022777"/>
    </source>
</evidence>
<evidence type="ECO:0000256" key="3">
    <source>
        <dbReference type="ARBA" id="ARBA00023012"/>
    </source>
</evidence>
<feature type="transmembrane region" description="Helical" evidence="4">
    <location>
        <begin position="87"/>
        <end position="104"/>
    </location>
</feature>
<sequence length="401" mass="42300">MATYSPTLTSADDERDQTAGLRIQRQMALFVAVGYLAYAVVTLPAVTASLAVMDTWWTVLALLLVFGTGIVLGPLSWRASARQVKMAAGAATAGYLIAIGSWWFGWNGQLLDGSDIWFSMFCGLAALAAAIALRPGYAFTVLCVVVAATVTINHTVRVPQANGPLLPDMAWAFAFSLIYFAAAVMATRTAAVLDSTRAQAYTVTAEAAAAQARTSERLRFAQLTHDEVMTTLLAAARHGASVELAQHARRALAALDESASIQTGARVSVGDAIAQIRAATGAVNPQAHFRSTIDAAGSEQPQYLLETVRTLAAAAAEAVRNSRRHAGPTANTWVSVTPSPGRLCVEIVDDGAGFDPRRVPAERLGIAVSIRGRMAHLAGGAATITSRRGDGTRVLLEWSTH</sequence>
<feature type="domain" description="Histidine kinase/HSP90-like ATPase" evidence="5">
    <location>
        <begin position="310"/>
        <end position="397"/>
    </location>
</feature>
<name>A0ABT6MKR5_9NOCA</name>
<keyword evidence="7" id="KW-1185">Reference proteome</keyword>
<dbReference type="Gene3D" id="3.30.565.10">
    <property type="entry name" value="Histidine kinase-like ATPase, C-terminal domain"/>
    <property type="match status" value="1"/>
</dbReference>
<keyword evidence="4" id="KW-0812">Transmembrane</keyword>
<feature type="transmembrane region" description="Helical" evidence="4">
    <location>
        <begin position="138"/>
        <end position="157"/>
    </location>
</feature>
<keyword evidence="2 6" id="KW-0418">Kinase</keyword>
<feature type="transmembrane region" description="Helical" evidence="4">
    <location>
        <begin position="56"/>
        <end position="75"/>
    </location>
</feature>
<keyword evidence="4" id="KW-0472">Membrane</keyword>
<accession>A0ABT6MKR5</accession>
<keyword evidence="1" id="KW-0808">Transferase</keyword>
<dbReference type="InterPro" id="IPR050482">
    <property type="entry name" value="Sensor_HK_TwoCompSys"/>
</dbReference>
<dbReference type="InterPro" id="IPR003594">
    <property type="entry name" value="HATPase_dom"/>
</dbReference>
<reference evidence="6 7" key="1">
    <citation type="submission" date="2023-04" db="EMBL/GenBank/DDBJ databases">
        <title>Forest soil microbial communities from Buena Vista Peninsula, Colon Province, Panama.</title>
        <authorList>
            <person name="Bouskill N."/>
        </authorList>
    </citation>
    <scope>NUCLEOTIDE SEQUENCE [LARGE SCALE GENOMIC DNA]</scope>
    <source>
        <strain evidence="6 7">CFH S0262</strain>
    </source>
</reference>
<evidence type="ECO:0000313" key="7">
    <source>
        <dbReference type="Proteomes" id="UP001160334"/>
    </source>
</evidence>
<proteinExistence type="predicted"/>
<protein>
    <submittedName>
        <fullName evidence="6">Signal transduction histidine kinase</fullName>
    </submittedName>
</protein>
<keyword evidence="4" id="KW-1133">Transmembrane helix</keyword>
<evidence type="ECO:0000256" key="4">
    <source>
        <dbReference type="SAM" id="Phobius"/>
    </source>
</evidence>
<organism evidence="6 7">
    <name type="scientific">Prescottella agglutinans</name>
    <dbReference type="NCBI Taxonomy" id="1644129"/>
    <lineage>
        <taxon>Bacteria</taxon>
        <taxon>Bacillati</taxon>
        <taxon>Actinomycetota</taxon>
        <taxon>Actinomycetes</taxon>
        <taxon>Mycobacteriales</taxon>
        <taxon>Nocardiaceae</taxon>
        <taxon>Prescottella</taxon>
    </lineage>
</organism>
<keyword evidence="3" id="KW-0902">Two-component regulatory system</keyword>
<dbReference type="Pfam" id="PF02518">
    <property type="entry name" value="HATPase_c"/>
    <property type="match status" value="1"/>
</dbReference>
<dbReference type="GO" id="GO:0016301">
    <property type="term" value="F:kinase activity"/>
    <property type="evidence" value="ECO:0007669"/>
    <property type="project" value="UniProtKB-KW"/>
</dbReference>
<feature type="transmembrane region" description="Helical" evidence="4">
    <location>
        <begin position="27"/>
        <end position="50"/>
    </location>
</feature>
<dbReference type="SUPFAM" id="SSF55874">
    <property type="entry name" value="ATPase domain of HSP90 chaperone/DNA topoisomerase II/histidine kinase"/>
    <property type="match status" value="1"/>
</dbReference>
<dbReference type="InterPro" id="IPR036890">
    <property type="entry name" value="HATPase_C_sf"/>
</dbReference>
<feature type="transmembrane region" description="Helical" evidence="4">
    <location>
        <begin position="116"/>
        <end position="133"/>
    </location>
</feature>
<dbReference type="EMBL" id="JARXVC010000030">
    <property type="protein sequence ID" value="MDH6284907.1"/>
    <property type="molecule type" value="Genomic_DNA"/>
</dbReference>
<evidence type="ECO:0000259" key="5">
    <source>
        <dbReference type="Pfam" id="PF02518"/>
    </source>
</evidence>
<dbReference type="Proteomes" id="UP001160334">
    <property type="component" value="Unassembled WGS sequence"/>
</dbReference>